<protein>
    <submittedName>
        <fullName evidence="2">Uncharacterized protein</fullName>
    </submittedName>
</protein>
<feature type="region of interest" description="Disordered" evidence="1">
    <location>
        <begin position="91"/>
        <end position="127"/>
    </location>
</feature>
<reference evidence="2" key="1">
    <citation type="submission" date="2020-03" db="EMBL/GenBank/DDBJ databases">
        <authorList>
            <person name="Weist P."/>
        </authorList>
    </citation>
    <scope>NUCLEOTIDE SEQUENCE</scope>
</reference>
<name>A0A9N7THU0_PLEPL</name>
<proteinExistence type="predicted"/>
<feature type="compositionally biased region" description="Basic and acidic residues" evidence="1">
    <location>
        <begin position="107"/>
        <end position="119"/>
    </location>
</feature>
<gene>
    <name evidence="2" type="ORF">PLEPLA_LOCUS490</name>
</gene>
<comment type="caution">
    <text evidence="2">The sequence shown here is derived from an EMBL/GenBank/DDBJ whole genome shotgun (WGS) entry which is preliminary data.</text>
</comment>
<sequence length="127" mass="13776">MSSTQTATCSTSLADQKNPKLPGDELNVRAKSTTDGFQKQKEEKVKRERRPRCVCVSKASTTTRDWRIISSPIPEDGNSRNSLVALTSPRKKTASALTLVGVPATRGGDDESRHEDEQTKSSPGTTS</sequence>
<evidence type="ECO:0000313" key="3">
    <source>
        <dbReference type="Proteomes" id="UP001153269"/>
    </source>
</evidence>
<evidence type="ECO:0000256" key="1">
    <source>
        <dbReference type="SAM" id="MobiDB-lite"/>
    </source>
</evidence>
<feature type="region of interest" description="Disordered" evidence="1">
    <location>
        <begin position="1"/>
        <end position="51"/>
    </location>
</feature>
<feature type="compositionally biased region" description="Polar residues" evidence="1">
    <location>
        <begin position="1"/>
        <end position="15"/>
    </location>
</feature>
<dbReference type="Proteomes" id="UP001153269">
    <property type="component" value="Unassembled WGS sequence"/>
</dbReference>
<dbReference type="AlphaFoldDB" id="A0A9N7THU0"/>
<organism evidence="2 3">
    <name type="scientific">Pleuronectes platessa</name>
    <name type="common">European plaice</name>
    <dbReference type="NCBI Taxonomy" id="8262"/>
    <lineage>
        <taxon>Eukaryota</taxon>
        <taxon>Metazoa</taxon>
        <taxon>Chordata</taxon>
        <taxon>Craniata</taxon>
        <taxon>Vertebrata</taxon>
        <taxon>Euteleostomi</taxon>
        <taxon>Actinopterygii</taxon>
        <taxon>Neopterygii</taxon>
        <taxon>Teleostei</taxon>
        <taxon>Neoteleostei</taxon>
        <taxon>Acanthomorphata</taxon>
        <taxon>Carangaria</taxon>
        <taxon>Pleuronectiformes</taxon>
        <taxon>Pleuronectoidei</taxon>
        <taxon>Pleuronectidae</taxon>
        <taxon>Pleuronectes</taxon>
    </lineage>
</organism>
<evidence type="ECO:0000313" key="2">
    <source>
        <dbReference type="EMBL" id="CAB1412796.1"/>
    </source>
</evidence>
<keyword evidence="3" id="KW-1185">Reference proteome</keyword>
<dbReference type="EMBL" id="CADEAL010000020">
    <property type="protein sequence ID" value="CAB1412796.1"/>
    <property type="molecule type" value="Genomic_DNA"/>
</dbReference>
<accession>A0A9N7THU0</accession>